<accession>A0A8E6B725</accession>
<evidence type="ECO:0000256" key="1">
    <source>
        <dbReference type="ARBA" id="ARBA00008903"/>
    </source>
</evidence>
<dbReference type="AlphaFoldDB" id="A0A8E6B725"/>
<dbReference type="PANTHER" id="PTHR13812">
    <property type="entry name" value="KETIMINE REDUCTASE MU-CRYSTALLIN"/>
    <property type="match status" value="1"/>
</dbReference>
<protein>
    <submittedName>
        <fullName evidence="2">Ornithine cyclodeaminase family protein</fullName>
    </submittedName>
</protein>
<dbReference type="GO" id="GO:0019752">
    <property type="term" value="P:carboxylic acid metabolic process"/>
    <property type="evidence" value="ECO:0007669"/>
    <property type="project" value="UniProtKB-ARBA"/>
</dbReference>
<dbReference type="FunFam" id="3.40.50.720:FF:000311">
    <property type="entry name" value="Ornithine cyclodeaminase"/>
    <property type="match status" value="1"/>
</dbReference>
<dbReference type="SUPFAM" id="SSF51735">
    <property type="entry name" value="NAD(P)-binding Rossmann-fold domains"/>
    <property type="match status" value="1"/>
</dbReference>
<comment type="similarity">
    <text evidence="1">Belongs to the ornithine cyclodeaminase/mu-crystallin family.</text>
</comment>
<dbReference type="InterPro" id="IPR036291">
    <property type="entry name" value="NAD(P)-bd_dom_sf"/>
</dbReference>
<dbReference type="Gene3D" id="3.30.1780.10">
    <property type="entry name" value="ornithine cyclodeaminase, domain 1"/>
    <property type="match status" value="1"/>
</dbReference>
<dbReference type="Gene3D" id="3.40.50.720">
    <property type="entry name" value="NAD(P)-binding Rossmann-like Domain"/>
    <property type="match status" value="1"/>
</dbReference>
<dbReference type="PANTHER" id="PTHR13812:SF19">
    <property type="entry name" value="KETIMINE REDUCTASE MU-CRYSTALLIN"/>
    <property type="match status" value="1"/>
</dbReference>
<dbReference type="InterPro" id="IPR003462">
    <property type="entry name" value="ODC_Mu_crystall"/>
</dbReference>
<dbReference type="InterPro" id="IPR023401">
    <property type="entry name" value="ODC_N"/>
</dbReference>
<dbReference type="PIRSF" id="PIRSF001439">
    <property type="entry name" value="CryM"/>
    <property type="match status" value="1"/>
</dbReference>
<proteinExistence type="inferred from homology"/>
<dbReference type="Pfam" id="PF02423">
    <property type="entry name" value="OCD_Mu_crystall"/>
    <property type="match status" value="1"/>
</dbReference>
<dbReference type="RefSeq" id="WP_213497963.1">
    <property type="nucleotide sequence ID" value="NZ_CP074694.1"/>
</dbReference>
<name>A0A8E6B725_9BACT</name>
<dbReference type="EMBL" id="CP074694">
    <property type="protein sequence ID" value="QVL33073.1"/>
    <property type="molecule type" value="Genomic_DNA"/>
</dbReference>
<gene>
    <name evidence="2" type="ORF">KIH39_03920</name>
</gene>
<keyword evidence="3" id="KW-1185">Reference proteome</keyword>
<dbReference type="Proteomes" id="UP000676194">
    <property type="component" value="Chromosome"/>
</dbReference>
<evidence type="ECO:0000313" key="2">
    <source>
        <dbReference type="EMBL" id="QVL33073.1"/>
    </source>
</evidence>
<reference evidence="2" key="1">
    <citation type="submission" date="2021-05" db="EMBL/GenBank/DDBJ databases">
        <title>Complete genome sequence of the cellulolytic planctomycete Telmatocola sphagniphila SP2T and characterization of the first cellulase from planctomycetes.</title>
        <authorList>
            <person name="Rakitin A.L."/>
            <person name="Beletsky A.V."/>
            <person name="Naumoff D.G."/>
            <person name="Kulichevskaya I.S."/>
            <person name="Mardanov A.V."/>
            <person name="Ravin N.V."/>
            <person name="Dedysh S.N."/>
        </authorList>
    </citation>
    <scope>NUCLEOTIDE SEQUENCE</scope>
    <source>
        <strain evidence="2">SP2T</strain>
    </source>
</reference>
<dbReference type="KEGG" id="tsph:KIH39_03920"/>
<dbReference type="GO" id="GO:0016491">
    <property type="term" value="F:oxidoreductase activity"/>
    <property type="evidence" value="ECO:0007669"/>
    <property type="project" value="UniProtKB-ARBA"/>
</dbReference>
<evidence type="ECO:0000313" key="3">
    <source>
        <dbReference type="Proteomes" id="UP000676194"/>
    </source>
</evidence>
<sequence length="317" mass="34402">MPVLYLTEEQVRQVLTMEMAIEAVEAGLRKMALEEAFNIPRSRCQTDHTILHVLSAAAKSLGVIGYKAYTTTKAAARFHVTIYDAKSGEMSALMQADHLGQVRTGAASAVATKCLSRPESKHLGIYGSGKQARTQVLAVCKVRKIEKITAYSPTEANLKAFVEDLQKEGLPIVAATQPEQAALGQDIICTATKSRTPVLKGEWIAPGTHLNIVGSNFLGKSEIDLEVIKKTNVLVIDSKEQGRIEAGDFAEALDTKLIAWSDIHELGRVVTGRLPGRESPTEITLFKSLGIGLEDIVVAQKILLRAREMNIGTTLDL</sequence>
<organism evidence="2 3">
    <name type="scientific">Telmatocola sphagniphila</name>
    <dbReference type="NCBI Taxonomy" id="1123043"/>
    <lineage>
        <taxon>Bacteria</taxon>
        <taxon>Pseudomonadati</taxon>
        <taxon>Planctomycetota</taxon>
        <taxon>Planctomycetia</taxon>
        <taxon>Gemmatales</taxon>
        <taxon>Gemmataceae</taxon>
    </lineage>
</organism>
<dbReference type="GO" id="GO:0005737">
    <property type="term" value="C:cytoplasm"/>
    <property type="evidence" value="ECO:0007669"/>
    <property type="project" value="TreeGrafter"/>
</dbReference>